<dbReference type="Pfam" id="PF02954">
    <property type="entry name" value="HTH_8"/>
    <property type="match status" value="1"/>
</dbReference>
<dbReference type="PROSITE" id="PS00675">
    <property type="entry name" value="SIGMA54_INTERACT_1"/>
    <property type="match status" value="1"/>
</dbReference>
<dbReference type="CDD" id="cd17549">
    <property type="entry name" value="REC_DctD-like"/>
    <property type="match status" value="1"/>
</dbReference>
<dbReference type="SMART" id="SM00448">
    <property type="entry name" value="REC"/>
    <property type="match status" value="1"/>
</dbReference>
<dbReference type="PANTHER" id="PTHR32071">
    <property type="entry name" value="TRANSCRIPTIONAL REGULATORY PROTEIN"/>
    <property type="match status" value="1"/>
</dbReference>
<evidence type="ECO:0000256" key="1">
    <source>
        <dbReference type="ARBA" id="ARBA00022553"/>
    </source>
</evidence>
<accession>A0A8E2QHN6</accession>
<organism evidence="12 13">
    <name type="scientific">Stutzerimonas degradans</name>
    <dbReference type="NCBI Taxonomy" id="2968968"/>
    <lineage>
        <taxon>Bacteria</taxon>
        <taxon>Pseudomonadati</taxon>
        <taxon>Pseudomonadota</taxon>
        <taxon>Gammaproteobacteria</taxon>
        <taxon>Pseudomonadales</taxon>
        <taxon>Pseudomonadaceae</taxon>
        <taxon>Stutzerimonas</taxon>
    </lineage>
</organism>
<dbReference type="EMBL" id="POUK01000002">
    <property type="protein sequence ID" value="PNF77676.1"/>
    <property type="molecule type" value="Genomic_DNA"/>
</dbReference>
<dbReference type="InterPro" id="IPR002078">
    <property type="entry name" value="Sigma_54_int"/>
</dbReference>
<feature type="domain" description="Response regulatory" evidence="11">
    <location>
        <begin position="4"/>
        <end position="118"/>
    </location>
</feature>
<keyword evidence="4" id="KW-0902">Two-component regulatory system</keyword>
<dbReference type="InterPro" id="IPR011006">
    <property type="entry name" value="CheY-like_superfamily"/>
</dbReference>
<keyword evidence="6 12" id="KW-0238">DNA-binding</keyword>
<reference evidence="12 13" key="1">
    <citation type="submission" date="2018-01" db="EMBL/GenBank/DDBJ databases">
        <title>Denitrification phenotypes of diverse strains of Pseudomonas stutzeri.</title>
        <authorList>
            <person name="Milligan D.A."/>
            <person name="Bergaust L."/>
            <person name="Bakken L.R."/>
            <person name="Frostegard A."/>
        </authorList>
    </citation>
    <scope>NUCLEOTIDE SEQUENCE [LARGE SCALE GENOMIC DNA]</scope>
    <source>
        <strain evidence="12 13">DSM 50238</strain>
    </source>
</reference>
<evidence type="ECO:0000256" key="4">
    <source>
        <dbReference type="ARBA" id="ARBA00023012"/>
    </source>
</evidence>
<dbReference type="Pfam" id="PF25601">
    <property type="entry name" value="AAA_lid_14"/>
    <property type="match status" value="1"/>
</dbReference>
<name>A0A8E2QHN6_9GAMM</name>
<evidence type="ECO:0000259" key="11">
    <source>
        <dbReference type="PROSITE" id="PS50110"/>
    </source>
</evidence>
<dbReference type="SMART" id="SM00382">
    <property type="entry name" value="AAA"/>
    <property type="match status" value="1"/>
</dbReference>
<dbReference type="Pfam" id="PF00072">
    <property type="entry name" value="Response_reg"/>
    <property type="match status" value="1"/>
</dbReference>
<dbReference type="Gene3D" id="3.40.50.300">
    <property type="entry name" value="P-loop containing nucleotide triphosphate hydrolases"/>
    <property type="match status" value="1"/>
</dbReference>
<sequence length="453" mass="50230">MGAQVVFIDDEAAIRQAVQQWLELSGFEVRTFARAREALAVIDRDFPGVLISDVRMPDLDGLGLLEQLVELDPDLPVIMVTGHGDVPMAVQALRQGAYDFIEKPFTPERLLDSVRRAQEKRRLVCENRQLREQFNRRGRIESQLLGVSRAMENLRRQVLELAGTDVNVLIRGDTGSGKEQVACCLHDFSPRASGPFVALNCAAIPETIFESELFGHESGAFTGAQGKRIGRIEHAAGGTLFLDEIESMPLAQQVKLLRVLQEKTLERLGSNRSIEVDLRVISAAKPDLLNEVRGGRFREDLLYRLNVAELHIPPLRERREDIPLLFEHFAHQAAERHGRTAPAVSPGELARLLAHDWPGNVRELINAAERHALGLSAPAPASRGGQSLAEQLEAYEAQCLHNALQHCKGNIAEVMAVLQLPRRTLNEKMQRHGLSRSDYLPAGSDERSGGIPS</sequence>
<gene>
    <name evidence="12" type="ORF">CXK95_08300</name>
</gene>
<keyword evidence="1 8" id="KW-0597">Phosphoprotein</keyword>
<evidence type="ECO:0000313" key="13">
    <source>
        <dbReference type="Proteomes" id="UP000235881"/>
    </source>
</evidence>
<dbReference type="InterPro" id="IPR001789">
    <property type="entry name" value="Sig_transdc_resp-reg_receiver"/>
</dbReference>
<evidence type="ECO:0000256" key="5">
    <source>
        <dbReference type="ARBA" id="ARBA00023015"/>
    </source>
</evidence>
<feature type="compositionally biased region" description="Basic and acidic residues" evidence="9">
    <location>
        <begin position="444"/>
        <end position="453"/>
    </location>
</feature>
<evidence type="ECO:0000313" key="12">
    <source>
        <dbReference type="EMBL" id="PNF77676.1"/>
    </source>
</evidence>
<evidence type="ECO:0000256" key="3">
    <source>
        <dbReference type="ARBA" id="ARBA00022840"/>
    </source>
</evidence>
<dbReference type="InterPro" id="IPR002197">
    <property type="entry name" value="HTH_Fis"/>
</dbReference>
<comment type="caution">
    <text evidence="12">The sequence shown here is derived from an EMBL/GenBank/DDBJ whole genome shotgun (WGS) entry which is preliminary data.</text>
</comment>
<dbReference type="PROSITE" id="PS00688">
    <property type="entry name" value="SIGMA54_INTERACT_3"/>
    <property type="match status" value="1"/>
</dbReference>
<dbReference type="SUPFAM" id="SSF52540">
    <property type="entry name" value="P-loop containing nucleoside triphosphate hydrolases"/>
    <property type="match status" value="1"/>
</dbReference>
<dbReference type="InterPro" id="IPR058031">
    <property type="entry name" value="AAA_lid_NorR"/>
</dbReference>
<dbReference type="PROSITE" id="PS50110">
    <property type="entry name" value="RESPONSE_REGULATORY"/>
    <property type="match status" value="1"/>
</dbReference>
<evidence type="ECO:0000259" key="10">
    <source>
        <dbReference type="PROSITE" id="PS50045"/>
    </source>
</evidence>
<evidence type="ECO:0000256" key="7">
    <source>
        <dbReference type="ARBA" id="ARBA00023163"/>
    </source>
</evidence>
<dbReference type="InterPro" id="IPR027417">
    <property type="entry name" value="P-loop_NTPase"/>
</dbReference>
<dbReference type="SUPFAM" id="SSF46689">
    <property type="entry name" value="Homeodomain-like"/>
    <property type="match status" value="1"/>
</dbReference>
<keyword evidence="13" id="KW-1185">Reference proteome</keyword>
<dbReference type="InterPro" id="IPR009057">
    <property type="entry name" value="Homeodomain-like_sf"/>
</dbReference>
<dbReference type="Pfam" id="PF00158">
    <property type="entry name" value="Sigma54_activat"/>
    <property type="match status" value="1"/>
</dbReference>
<dbReference type="RefSeq" id="WP_102828242.1">
    <property type="nucleotide sequence ID" value="NZ_CP065721.1"/>
</dbReference>
<dbReference type="InterPro" id="IPR025943">
    <property type="entry name" value="Sigma_54_int_dom_ATP-bd_2"/>
</dbReference>
<dbReference type="InterPro" id="IPR025662">
    <property type="entry name" value="Sigma_54_int_dom_ATP-bd_1"/>
</dbReference>
<feature type="domain" description="Sigma-54 factor interaction" evidence="10">
    <location>
        <begin position="144"/>
        <end position="373"/>
    </location>
</feature>
<evidence type="ECO:0000256" key="2">
    <source>
        <dbReference type="ARBA" id="ARBA00022741"/>
    </source>
</evidence>
<dbReference type="InterPro" id="IPR025944">
    <property type="entry name" value="Sigma_54_int_dom_CS"/>
</dbReference>
<feature type="modified residue" description="4-aspartylphosphate" evidence="8">
    <location>
        <position position="53"/>
    </location>
</feature>
<dbReference type="InterPro" id="IPR003593">
    <property type="entry name" value="AAA+_ATPase"/>
</dbReference>
<dbReference type="GO" id="GO:0006355">
    <property type="term" value="P:regulation of DNA-templated transcription"/>
    <property type="evidence" value="ECO:0007669"/>
    <property type="project" value="InterPro"/>
</dbReference>
<feature type="region of interest" description="Disordered" evidence="9">
    <location>
        <begin position="428"/>
        <end position="453"/>
    </location>
</feature>
<dbReference type="AlphaFoldDB" id="A0A8E2QHN6"/>
<dbReference type="PANTHER" id="PTHR32071:SF57">
    <property type="entry name" value="C4-DICARBOXYLATE TRANSPORT TRANSCRIPTIONAL REGULATORY PROTEIN DCTD"/>
    <property type="match status" value="1"/>
</dbReference>
<proteinExistence type="predicted"/>
<keyword evidence="5" id="KW-0805">Transcription regulation</keyword>
<dbReference type="Proteomes" id="UP000235881">
    <property type="component" value="Unassembled WGS sequence"/>
</dbReference>
<keyword evidence="2" id="KW-0547">Nucleotide-binding</keyword>
<dbReference type="Gene3D" id="1.10.8.60">
    <property type="match status" value="1"/>
</dbReference>
<dbReference type="GO" id="GO:0005524">
    <property type="term" value="F:ATP binding"/>
    <property type="evidence" value="ECO:0007669"/>
    <property type="project" value="UniProtKB-KW"/>
</dbReference>
<keyword evidence="7" id="KW-0804">Transcription</keyword>
<dbReference type="SUPFAM" id="SSF52172">
    <property type="entry name" value="CheY-like"/>
    <property type="match status" value="1"/>
</dbReference>
<dbReference type="CDD" id="cd00009">
    <property type="entry name" value="AAA"/>
    <property type="match status" value="1"/>
</dbReference>
<evidence type="ECO:0000256" key="6">
    <source>
        <dbReference type="ARBA" id="ARBA00023125"/>
    </source>
</evidence>
<dbReference type="Gene3D" id="3.40.50.2300">
    <property type="match status" value="1"/>
</dbReference>
<dbReference type="FunFam" id="3.40.50.2300:FF:000018">
    <property type="entry name" value="DNA-binding transcriptional regulator NtrC"/>
    <property type="match status" value="1"/>
</dbReference>
<evidence type="ECO:0000256" key="8">
    <source>
        <dbReference type="PROSITE-ProRule" id="PRU00169"/>
    </source>
</evidence>
<dbReference type="GO" id="GO:0000160">
    <property type="term" value="P:phosphorelay signal transduction system"/>
    <property type="evidence" value="ECO:0007669"/>
    <property type="project" value="UniProtKB-KW"/>
</dbReference>
<dbReference type="FunFam" id="3.40.50.300:FF:000006">
    <property type="entry name" value="DNA-binding transcriptional regulator NtrC"/>
    <property type="match status" value="1"/>
</dbReference>
<dbReference type="PROSITE" id="PS00676">
    <property type="entry name" value="SIGMA54_INTERACT_2"/>
    <property type="match status" value="1"/>
</dbReference>
<evidence type="ECO:0000256" key="9">
    <source>
        <dbReference type="SAM" id="MobiDB-lite"/>
    </source>
</evidence>
<dbReference type="GO" id="GO:0043565">
    <property type="term" value="F:sequence-specific DNA binding"/>
    <property type="evidence" value="ECO:0007669"/>
    <property type="project" value="InterPro"/>
</dbReference>
<dbReference type="PROSITE" id="PS50045">
    <property type="entry name" value="SIGMA54_INTERACT_4"/>
    <property type="match status" value="1"/>
</dbReference>
<dbReference type="Gene3D" id="1.10.10.60">
    <property type="entry name" value="Homeodomain-like"/>
    <property type="match status" value="1"/>
</dbReference>
<protein>
    <submittedName>
        <fullName evidence="12">DNA-binding response regulator</fullName>
    </submittedName>
</protein>
<keyword evidence="3" id="KW-0067">ATP-binding</keyword>